<dbReference type="FunFam" id="3.90.740.10:FF:000009">
    <property type="entry name" value="Isoleucyl-tRNA synthetase 2, mitochondrial"/>
    <property type="match status" value="1"/>
</dbReference>
<gene>
    <name evidence="12" type="ORF">RN001_009403</name>
</gene>
<evidence type="ECO:0000256" key="3">
    <source>
        <dbReference type="ARBA" id="ARBA00022598"/>
    </source>
</evidence>
<keyword evidence="4 9" id="KW-0547">Nucleotide-binding</keyword>
<dbReference type="InterPro" id="IPR050081">
    <property type="entry name" value="Ile-tRNA_ligase"/>
</dbReference>
<dbReference type="SUPFAM" id="SSF50677">
    <property type="entry name" value="ValRS/IleRS/LeuRS editing domain"/>
    <property type="match status" value="1"/>
</dbReference>
<organism evidence="12 13">
    <name type="scientific">Aquatica leii</name>
    <dbReference type="NCBI Taxonomy" id="1421715"/>
    <lineage>
        <taxon>Eukaryota</taxon>
        <taxon>Metazoa</taxon>
        <taxon>Ecdysozoa</taxon>
        <taxon>Arthropoda</taxon>
        <taxon>Hexapoda</taxon>
        <taxon>Insecta</taxon>
        <taxon>Pterygota</taxon>
        <taxon>Neoptera</taxon>
        <taxon>Endopterygota</taxon>
        <taxon>Coleoptera</taxon>
        <taxon>Polyphaga</taxon>
        <taxon>Elateriformia</taxon>
        <taxon>Elateroidea</taxon>
        <taxon>Lampyridae</taxon>
        <taxon>Luciolinae</taxon>
        <taxon>Aquatica</taxon>
    </lineage>
</organism>
<dbReference type="AlphaFoldDB" id="A0AAN7P591"/>
<protein>
    <recommendedName>
        <fullName evidence="2">isoleucine--tRNA ligase</fullName>
        <ecNumber evidence="2">6.1.1.5</ecNumber>
    </recommendedName>
    <alternativeName>
        <fullName evidence="8">Isoleucyl-tRNA synthetase</fullName>
    </alternativeName>
</protein>
<evidence type="ECO:0000256" key="1">
    <source>
        <dbReference type="ARBA" id="ARBA00005594"/>
    </source>
</evidence>
<dbReference type="CDD" id="cd07960">
    <property type="entry name" value="Anticodon_Ia_Ile_BEm"/>
    <property type="match status" value="1"/>
</dbReference>
<comment type="similarity">
    <text evidence="1 9">Belongs to the class-I aminoacyl-tRNA synthetase family.</text>
</comment>
<evidence type="ECO:0000256" key="8">
    <source>
        <dbReference type="ARBA" id="ARBA00032665"/>
    </source>
</evidence>
<dbReference type="GO" id="GO:0006428">
    <property type="term" value="P:isoleucyl-tRNA aminoacylation"/>
    <property type="evidence" value="ECO:0007669"/>
    <property type="project" value="InterPro"/>
</dbReference>
<evidence type="ECO:0000256" key="5">
    <source>
        <dbReference type="ARBA" id="ARBA00022840"/>
    </source>
</evidence>
<keyword evidence="13" id="KW-1185">Reference proteome</keyword>
<proteinExistence type="inferred from homology"/>
<comment type="caution">
    <text evidence="12">The sequence shown here is derived from an EMBL/GenBank/DDBJ whole genome shotgun (WGS) entry which is preliminary data.</text>
</comment>
<keyword evidence="6 9" id="KW-0648">Protein biosynthesis</keyword>
<dbReference type="GO" id="GO:0005524">
    <property type="term" value="F:ATP binding"/>
    <property type="evidence" value="ECO:0007669"/>
    <property type="project" value="UniProtKB-KW"/>
</dbReference>
<dbReference type="GO" id="GO:0005739">
    <property type="term" value="C:mitochondrion"/>
    <property type="evidence" value="ECO:0007669"/>
    <property type="project" value="TreeGrafter"/>
</dbReference>
<evidence type="ECO:0000256" key="9">
    <source>
        <dbReference type="RuleBase" id="RU363035"/>
    </source>
</evidence>
<dbReference type="GO" id="GO:0004822">
    <property type="term" value="F:isoleucine-tRNA ligase activity"/>
    <property type="evidence" value="ECO:0007669"/>
    <property type="project" value="UniProtKB-EC"/>
</dbReference>
<dbReference type="GO" id="GO:0002161">
    <property type="term" value="F:aminoacyl-tRNA deacylase activity"/>
    <property type="evidence" value="ECO:0007669"/>
    <property type="project" value="InterPro"/>
</dbReference>
<dbReference type="InterPro" id="IPR001412">
    <property type="entry name" value="aa-tRNA-synth_I_CS"/>
</dbReference>
<dbReference type="CDD" id="cd00818">
    <property type="entry name" value="IleRS_core"/>
    <property type="match status" value="1"/>
</dbReference>
<dbReference type="InterPro" id="IPR014729">
    <property type="entry name" value="Rossmann-like_a/b/a_fold"/>
</dbReference>
<accession>A0AAN7P591</accession>
<dbReference type="PANTHER" id="PTHR42765:SF1">
    <property type="entry name" value="ISOLEUCINE--TRNA LIGASE, MITOCHONDRIAL"/>
    <property type="match status" value="1"/>
</dbReference>
<evidence type="ECO:0000259" key="11">
    <source>
        <dbReference type="Pfam" id="PF08264"/>
    </source>
</evidence>
<dbReference type="GO" id="GO:0032543">
    <property type="term" value="P:mitochondrial translation"/>
    <property type="evidence" value="ECO:0007669"/>
    <property type="project" value="TreeGrafter"/>
</dbReference>
<dbReference type="InterPro" id="IPR033708">
    <property type="entry name" value="Anticodon_Ile_BEm"/>
</dbReference>
<dbReference type="Pfam" id="PF00133">
    <property type="entry name" value="tRNA-synt_1"/>
    <property type="match status" value="1"/>
</dbReference>
<dbReference type="Proteomes" id="UP001353858">
    <property type="component" value="Unassembled WGS sequence"/>
</dbReference>
<evidence type="ECO:0000259" key="10">
    <source>
        <dbReference type="Pfam" id="PF00133"/>
    </source>
</evidence>
<dbReference type="InterPro" id="IPR009008">
    <property type="entry name" value="Val/Leu/Ile-tRNA-synth_edit"/>
</dbReference>
<dbReference type="Pfam" id="PF08264">
    <property type="entry name" value="Anticodon_1"/>
    <property type="match status" value="1"/>
</dbReference>
<evidence type="ECO:0000313" key="12">
    <source>
        <dbReference type="EMBL" id="KAK4876897.1"/>
    </source>
</evidence>
<dbReference type="EMBL" id="JARPUR010000004">
    <property type="protein sequence ID" value="KAK4876897.1"/>
    <property type="molecule type" value="Genomic_DNA"/>
</dbReference>
<dbReference type="PROSITE" id="PS00178">
    <property type="entry name" value="AA_TRNA_LIGASE_I"/>
    <property type="match status" value="1"/>
</dbReference>
<dbReference type="InterPro" id="IPR013155">
    <property type="entry name" value="M/V/L/I-tRNA-synth_anticd-bd"/>
</dbReference>
<dbReference type="EC" id="6.1.1.5" evidence="2"/>
<dbReference type="PRINTS" id="PR00984">
    <property type="entry name" value="TRNASYNTHILE"/>
</dbReference>
<dbReference type="SUPFAM" id="SSF47323">
    <property type="entry name" value="Anticodon-binding domain of a subclass of class I aminoacyl-tRNA synthetases"/>
    <property type="match status" value="1"/>
</dbReference>
<dbReference type="SUPFAM" id="SSF52374">
    <property type="entry name" value="Nucleotidylyl transferase"/>
    <property type="match status" value="1"/>
</dbReference>
<evidence type="ECO:0000256" key="4">
    <source>
        <dbReference type="ARBA" id="ARBA00022741"/>
    </source>
</evidence>
<evidence type="ECO:0000313" key="13">
    <source>
        <dbReference type="Proteomes" id="UP001353858"/>
    </source>
</evidence>
<dbReference type="InterPro" id="IPR009080">
    <property type="entry name" value="tRNAsynth_Ia_anticodon-bd"/>
</dbReference>
<dbReference type="Gene3D" id="3.40.50.620">
    <property type="entry name" value="HUPs"/>
    <property type="match status" value="2"/>
</dbReference>
<feature type="domain" description="Aminoacyl-tRNA synthetase class Ia" evidence="10">
    <location>
        <begin position="62"/>
        <end position="659"/>
    </location>
</feature>
<keyword evidence="3 9" id="KW-0436">Ligase</keyword>
<dbReference type="InterPro" id="IPR002300">
    <property type="entry name" value="aa-tRNA-synth_Ia"/>
</dbReference>
<evidence type="ECO:0000256" key="6">
    <source>
        <dbReference type="ARBA" id="ARBA00022917"/>
    </source>
</evidence>
<evidence type="ECO:0000256" key="7">
    <source>
        <dbReference type="ARBA" id="ARBA00023146"/>
    </source>
</evidence>
<dbReference type="PANTHER" id="PTHR42765">
    <property type="entry name" value="SOLEUCYL-TRNA SYNTHETASE"/>
    <property type="match status" value="1"/>
</dbReference>
<name>A0AAN7P591_9COLE</name>
<keyword evidence="5 9" id="KW-0067">ATP-binding</keyword>
<dbReference type="InterPro" id="IPR002301">
    <property type="entry name" value="Ile-tRNA-ligase"/>
</dbReference>
<reference evidence="13" key="1">
    <citation type="submission" date="2023-01" db="EMBL/GenBank/DDBJ databases">
        <title>Key to firefly adult light organ development and bioluminescence: homeobox transcription factors regulate luciferase expression and transportation to peroxisome.</title>
        <authorList>
            <person name="Fu X."/>
        </authorList>
    </citation>
    <scope>NUCLEOTIDE SEQUENCE [LARGE SCALE GENOMIC DNA]</scope>
</reference>
<dbReference type="GO" id="GO:0000049">
    <property type="term" value="F:tRNA binding"/>
    <property type="evidence" value="ECO:0007669"/>
    <property type="project" value="InterPro"/>
</dbReference>
<feature type="domain" description="Methionyl/Valyl/Leucyl/Isoleucyl-tRNA synthetase anticodon-binding" evidence="11">
    <location>
        <begin position="710"/>
        <end position="846"/>
    </location>
</feature>
<evidence type="ECO:0000256" key="2">
    <source>
        <dbReference type="ARBA" id="ARBA00013165"/>
    </source>
</evidence>
<dbReference type="NCBIfam" id="TIGR00392">
    <property type="entry name" value="ileS"/>
    <property type="match status" value="1"/>
</dbReference>
<dbReference type="FunFam" id="3.40.50.620:FF:000152">
    <property type="entry name" value="Isoleucine--tRNA ligase"/>
    <property type="match status" value="1"/>
</dbReference>
<dbReference type="Gene3D" id="3.90.740.10">
    <property type="entry name" value="Valyl/Leucyl/Isoleucyl-tRNA synthetase, editing domain"/>
    <property type="match status" value="1"/>
</dbReference>
<dbReference type="Gene3D" id="1.10.730.20">
    <property type="match status" value="1"/>
</dbReference>
<sequence>MLLKYEKLLKYNRFYCTKNLNKSKFTNTVLLPQTKFPLRLEKKKLIERDKYINNLSCFKDLYSWQKQNCSEPEFVLHDGPPYANGAPHMGHAINKILKDTIVRSKIIQGQKVDYVPGWDCHGLPIELKALKNNTHKLTPIEIRNKARNFAKNTIELQKAAFQSWGVIGNWDNSYLTFDNKYVINEIEMFMELYEKGLVFRDVKPVYWSPSSRTALAEAELEYNPQHTSTSTFVKFKLAKFPNAPELNENVHALIWTTTPWTLPSNQAICFNPNLSYSIVKYGETLDYFIIATNLIETLSKTLNTSFRIINTFNGTTLEGCTYLHPFHNGPESPFLRSDHATDSKGTGLVHTAPAHGPDDFLVALQNKLSILSIVDENGCYTNAAPPELQGLFVLSEGTTTVLDMLGDNIVHVSDFIHSYPYDWRTKKPVILRASNQWFLDTKKIKNRAIELLGNVKGVPLIFNEAYKKNLSDQIQKRPYWCISRQRSWGVPIPAFYEKSTGKPIINREIISHLSSLIDKHNSNCWWQLPVSSLLPQNILTNLNTSIDNIEKGNDIFDIWFDSGLSWSYALKNDKVADVYLEGVDQFTGWFQSSLMTSVALRDKAPYKSIYVHGFVVDENGLKMSKSLGNVIDPVDVIEGKNSVKAYGVDTLRWWVVCHANSDSITHVTTNVLQSSSEEVQKIRSVLRFALGALCDYSDHPTIYSSLNLIDKYLLHLLLKFYLQVSDIYNSYKYEKLAPCVINFVTNPVSTLYYIAIKDRLYCDEADSYQRRSAQFVLHQIFTIVARSIAPVVPHLAEELHLHFPLKQTNSIFQIPLFEPDYAWCNNDISEFVENLLNVRKDLYKAVGPNTLDVNLHIQLSEHLFKKYQEIVTDHKDINREMADILQVSLVDVVLNSDLKDFSISYEKSWLHMCSRCRRVFAENENDLCRRCNLICSNLNKEAVVS</sequence>
<dbReference type="Gene3D" id="1.10.10.830">
    <property type="entry name" value="Ile-tRNA synthetase CP2 domain-like"/>
    <property type="match status" value="1"/>
</dbReference>
<keyword evidence="7 9" id="KW-0030">Aminoacyl-tRNA synthetase</keyword>